<dbReference type="Pfam" id="PF00085">
    <property type="entry name" value="Thioredoxin"/>
    <property type="match status" value="1"/>
</dbReference>
<dbReference type="PANTHER" id="PTHR43601:SF32">
    <property type="entry name" value="THIOREDOXIN-LIKE 2-2, CHLOROPLASTIC"/>
    <property type="match status" value="1"/>
</dbReference>
<name>A0A2H0UG45_9BACT</name>
<dbReference type="Proteomes" id="UP000229315">
    <property type="component" value="Unassembled WGS sequence"/>
</dbReference>
<dbReference type="InterPro" id="IPR013766">
    <property type="entry name" value="Thioredoxin_domain"/>
</dbReference>
<sequence>MNTKAVSIILIAVILIGGGFWYVSSQNGEENDTLSMENSSENETMLAGEQGVENDSMVGGDAMVEGEGEMVVSGSGSYEAYSEEKLALAENEDVLLFFHADWCPTCRAIEAEFKALETIPQNVHILKVDFDTETTLRQKYGVTTQHTFVQVNAEGDLIQKFSNANTAVDVFAQVK</sequence>
<evidence type="ECO:0000259" key="1">
    <source>
        <dbReference type="PROSITE" id="PS51352"/>
    </source>
</evidence>
<dbReference type="PANTHER" id="PTHR43601">
    <property type="entry name" value="THIOREDOXIN, MITOCHONDRIAL"/>
    <property type="match status" value="1"/>
</dbReference>
<reference evidence="3" key="1">
    <citation type="submission" date="2017-09" db="EMBL/GenBank/DDBJ databases">
        <title>Depth-based differentiation of microbial function through sediment-hosted aquifers and enrichment of novel symbionts in the deep terrestrial subsurface.</title>
        <authorList>
            <person name="Probst A.J."/>
            <person name="Ladd B."/>
            <person name="Jarett J.K."/>
            <person name="Geller-Mcgrath D.E."/>
            <person name="Sieber C.M.K."/>
            <person name="Emerson J.B."/>
            <person name="Anantharaman K."/>
            <person name="Thomas B.C."/>
            <person name="Malmstrom R."/>
            <person name="Stieglmeier M."/>
            <person name="Klingl A."/>
            <person name="Woyke T."/>
            <person name="Ryan C.M."/>
            <person name="Banfield J.F."/>
        </authorList>
    </citation>
    <scope>NUCLEOTIDE SEQUENCE [LARGE SCALE GENOMIC DNA]</scope>
</reference>
<accession>A0A2H0UG45</accession>
<evidence type="ECO:0000313" key="3">
    <source>
        <dbReference type="Proteomes" id="UP000229315"/>
    </source>
</evidence>
<dbReference type="EMBL" id="PFBH01000006">
    <property type="protein sequence ID" value="PIR85330.1"/>
    <property type="molecule type" value="Genomic_DNA"/>
</dbReference>
<dbReference type="AlphaFoldDB" id="A0A2H0UG45"/>
<dbReference type="Gene3D" id="3.40.30.10">
    <property type="entry name" value="Glutaredoxin"/>
    <property type="match status" value="1"/>
</dbReference>
<dbReference type="PROSITE" id="PS51352">
    <property type="entry name" value="THIOREDOXIN_2"/>
    <property type="match status" value="1"/>
</dbReference>
<organism evidence="2 3">
    <name type="scientific">Candidatus Kaiserbacteria bacterium CG10_big_fil_rev_8_21_14_0_10_45_20</name>
    <dbReference type="NCBI Taxonomy" id="1974607"/>
    <lineage>
        <taxon>Bacteria</taxon>
        <taxon>Candidatus Kaiseribacteriota</taxon>
    </lineage>
</organism>
<dbReference type="GO" id="GO:0045454">
    <property type="term" value="P:cell redox homeostasis"/>
    <property type="evidence" value="ECO:0007669"/>
    <property type="project" value="TreeGrafter"/>
</dbReference>
<dbReference type="CDD" id="cd02947">
    <property type="entry name" value="TRX_family"/>
    <property type="match status" value="1"/>
</dbReference>
<dbReference type="InterPro" id="IPR036249">
    <property type="entry name" value="Thioredoxin-like_sf"/>
</dbReference>
<evidence type="ECO:0000313" key="2">
    <source>
        <dbReference type="EMBL" id="PIR85330.1"/>
    </source>
</evidence>
<feature type="domain" description="Thioredoxin" evidence="1">
    <location>
        <begin position="57"/>
        <end position="175"/>
    </location>
</feature>
<dbReference type="PROSITE" id="PS00194">
    <property type="entry name" value="THIOREDOXIN_1"/>
    <property type="match status" value="1"/>
</dbReference>
<gene>
    <name evidence="2" type="ORF">COU15_01180</name>
</gene>
<comment type="caution">
    <text evidence="2">The sequence shown here is derived from an EMBL/GenBank/DDBJ whole genome shotgun (WGS) entry which is preliminary data.</text>
</comment>
<dbReference type="SUPFAM" id="SSF52833">
    <property type="entry name" value="Thioredoxin-like"/>
    <property type="match status" value="1"/>
</dbReference>
<proteinExistence type="predicted"/>
<dbReference type="InterPro" id="IPR017937">
    <property type="entry name" value="Thioredoxin_CS"/>
</dbReference>
<protein>
    <recommendedName>
        <fullName evidence="1">Thioredoxin domain-containing protein</fullName>
    </recommendedName>
</protein>